<dbReference type="OMA" id="IMINKAE"/>
<organism evidence="3 4">
    <name type="scientific">Pseudocohnilembus persalinus</name>
    <name type="common">Ciliate</name>
    <dbReference type="NCBI Taxonomy" id="266149"/>
    <lineage>
        <taxon>Eukaryota</taxon>
        <taxon>Sar</taxon>
        <taxon>Alveolata</taxon>
        <taxon>Ciliophora</taxon>
        <taxon>Intramacronucleata</taxon>
        <taxon>Oligohymenophorea</taxon>
        <taxon>Scuticociliatia</taxon>
        <taxon>Philasterida</taxon>
        <taxon>Pseudocohnilembidae</taxon>
        <taxon>Pseudocohnilembus</taxon>
    </lineage>
</organism>
<proteinExistence type="predicted"/>
<gene>
    <name evidence="3" type="ORF">PPERSA_09981</name>
</gene>
<feature type="compositionally biased region" description="Basic and acidic residues" evidence="2">
    <location>
        <begin position="135"/>
        <end position="163"/>
    </location>
</feature>
<comment type="caution">
    <text evidence="3">The sequence shown here is derived from an EMBL/GenBank/DDBJ whole genome shotgun (WGS) entry which is preliminary data.</text>
</comment>
<sequence>MSDSSDNDENQVQTQEEIQKQLDKRAEMAKKLNLDESSSSEEEDQEKEKQQQNSDQQQKDSDDSEAENKSIKEKGSELQNKEQNLDQQDTNNQTNKSTEEQNKELNKKSSEEQKSNSGNKIQQQEQEQNNQQIPEKNEEKQFNDADSNNSDKEDENRPSEIKKQRNSQALQYQIDAKSCNAIRKESYQILKNQDDKMQDYFNNHKQVVDAALNRLERRVKISTEGMKNIIIYFQNKSQFEQNYMKTHLQKLPKLGMQFKDTSDSQTVMYPGLSKAFQQCDDMNDQQMKIIQVFINYIDKNIVKDLLLYEQSEFEKKANISMEAIKKAKQKLASAQKQYQTQSQKYYKNYHDLTVTEEKAKKRDKDFYNTETKFKKSAIDYMRSSRQYGTQVWKLWQQQKKLEKNRLDLIQRAFQMYLEKYESTYGVLPMMKQQNDTWKEFKHEQEAADNFDLERILNSEDLQTLKKGLLKDSEEKISIEDVEYFMTKYQCQELEKYSKLVLQTFQGQRDVGAVKKEFKQCELIVTIDDFLLFFDEPVDTEITVATKKLHMNKVSAKKIKDKTQELYVVEKVPGVLINSTNKIKVKFDDQEQMEEFVGYVQKFNKVGMVEN</sequence>
<keyword evidence="1" id="KW-0175">Coiled coil</keyword>
<evidence type="ECO:0000313" key="4">
    <source>
        <dbReference type="Proteomes" id="UP000054937"/>
    </source>
</evidence>
<feature type="region of interest" description="Disordered" evidence="2">
    <location>
        <begin position="1"/>
        <end position="169"/>
    </location>
</feature>
<dbReference type="OrthoDB" id="292949at2759"/>
<evidence type="ECO:0000256" key="2">
    <source>
        <dbReference type="SAM" id="MobiDB-lite"/>
    </source>
</evidence>
<evidence type="ECO:0000256" key="1">
    <source>
        <dbReference type="SAM" id="Coils"/>
    </source>
</evidence>
<name>A0A0V0QJV8_PSEPJ</name>
<accession>A0A0V0QJV8</accession>
<dbReference type="AlphaFoldDB" id="A0A0V0QJV8"/>
<feature type="compositionally biased region" description="Basic and acidic residues" evidence="2">
    <location>
        <begin position="97"/>
        <end position="114"/>
    </location>
</feature>
<reference evidence="3 4" key="1">
    <citation type="journal article" date="2015" name="Sci. Rep.">
        <title>Genome of the facultative scuticociliatosis pathogen Pseudocohnilembus persalinus provides insight into its virulence through horizontal gene transfer.</title>
        <authorList>
            <person name="Xiong J."/>
            <person name="Wang G."/>
            <person name="Cheng J."/>
            <person name="Tian M."/>
            <person name="Pan X."/>
            <person name="Warren A."/>
            <person name="Jiang C."/>
            <person name="Yuan D."/>
            <person name="Miao W."/>
        </authorList>
    </citation>
    <scope>NUCLEOTIDE SEQUENCE [LARGE SCALE GENOMIC DNA]</scope>
    <source>
        <strain evidence="3">36N120E</strain>
    </source>
</reference>
<dbReference type="InParanoid" id="A0A0V0QJV8"/>
<feature type="compositionally biased region" description="Low complexity" evidence="2">
    <location>
        <begin position="85"/>
        <end position="95"/>
    </location>
</feature>
<dbReference type="Gene3D" id="1.20.1270.60">
    <property type="entry name" value="Arfaptin homology (AH) domain/BAR domain"/>
    <property type="match status" value="1"/>
</dbReference>
<feature type="compositionally biased region" description="Low complexity" evidence="2">
    <location>
        <begin position="115"/>
        <end position="134"/>
    </location>
</feature>
<dbReference type="EMBL" id="LDAU01000155">
    <property type="protein sequence ID" value="KRX02364.1"/>
    <property type="molecule type" value="Genomic_DNA"/>
</dbReference>
<dbReference type="InterPro" id="IPR027267">
    <property type="entry name" value="AH/BAR_dom_sf"/>
</dbReference>
<feature type="coiled-coil region" evidence="1">
    <location>
        <begin position="317"/>
        <end position="344"/>
    </location>
</feature>
<feature type="compositionally biased region" description="Basic and acidic residues" evidence="2">
    <location>
        <begin position="17"/>
        <end position="34"/>
    </location>
</feature>
<dbReference type="SUPFAM" id="SSF103657">
    <property type="entry name" value="BAR/IMD domain-like"/>
    <property type="match status" value="1"/>
</dbReference>
<feature type="compositionally biased region" description="Basic and acidic residues" evidence="2">
    <location>
        <begin position="57"/>
        <end position="84"/>
    </location>
</feature>
<evidence type="ECO:0000313" key="3">
    <source>
        <dbReference type="EMBL" id="KRX02364.1"/>
    </source>
</evidence>
<dbReference type="Proteomes" id="UP000054937">
    <property type="component" value="Unassembled WGS sequence"/>
</dbReference>
<protein>
    <submittedName>
        <fullName evidence="3">Uncharacterized protein</fullName>
    </submittedName>
</protein>
<keyword evidence="4" id="KW-1185">Reference proteome</keyword>